<dbReference type="GO" id="GO:0005524">
    <property type="term" value="F:ATP binding"/>
    <property type="evidence" value="ECO:0007669"/>
    <property type="project" value="UniProtKB-KW"/>
</dbReference>
<feature type="binding site" evidence="2">
    <location>
        <position position="137"/>
    </location>
    <ligand>
        <name>ATP</name>
        <dbReference type="ChEBI" id="CHEBI:30616"/>
    </ligand>
</feature>
<organism evidence="5 6">
    <name type="scientific">Aminivibrio pyruvatiphilus</name>
    <dbReference type="NCBI Taxonomy" id="1005740"/>
    <lineage>
        <taxon>Bacteria</taxon>
        <taxon>Thermotogati</taxon>
        <taxon>Synergistota</taxon>
        <taxon>Synergistia</taxon>
        <taxon>Synergistales</taxon>
        <taxon>Aminobacteriaceae</taxon>
        <taxon>Aminivibrio</taxon>
    </lineage>
</organism>
<evidence type="ECO:0000313" key="6">
    <source>
        <dbReference type="Proteomes" id="UP000295066"/>
    </source>
</evidence>
<feature type="domain" description="tRNA(Ile)-lysidine/2-thiocytidine synthase N-terminal" evidence="4">
    <location>
        <begin position="33"/>
        <end position="191"/>
    </location>
</feature>
<evidence type="ECO:0000256" key="2">
    <source>
        <dbReference type="PIRSR" id="PIRSR004976-51"/>
    </source>
</evidence>
<dbReference type="GO" id="GO:0008033">
    <property type="term" value="P:tRNA processing"/>
    <property type="evidence" value="ECO:0007669"/>
    <property type="project" value="InterPro"/>
</dbReference>
<dbReference type="PANTHER" id="PTHR43686">
    <property type="entry name" value="SULFURTRANSFERASE-RELATED"/>
    <property type="match status" value="1"/>
</dbReference>
<dbReference type="SUPFAM" id="SSF52402">
    <property type="entry name" value="Adenine nucleotide alpha hydrolases-like"/>
    <property type="match status" value="1"/>
</dbReference>
<feature type="binding site" evidence="2">
    <location>
        <position position="142"/>
    </location>
    <ligand>
        <name>ATP</name>
        <dbReference type="ChEBI" id="CHEBI:30616"/>
    </ligand>
</feature>
<reference evidence="5 6" key="1">
    <citation type="submission" date="2019-03" db="EMBL/GenBank/DDBJ databases">
        <title>Genomic Encyclopedia of Type Strains, Phase IV (KMG-IV): sequencing the most valuable type-strain genomes for metagenomic binning, comparative biology and taxonomic classification.</title>
        <authorList>
            <person name="Goeker M."/>
        </authorList>
    </citation>
    <scope>NUCLEOTIDE SEQUENCE [LARGE SCALE GENOMIC DNA]</scope>
    <source>
        <strain evidence="5 6">DSM 25964</strain>
    </source>
</reference>
<feature type="binding site" evidence="2">
    <location>
        <begin position="36"/>
        <end position="38"/>
    </location>
    <ligand>
        <name>ATP</name>
        <dbReference type="ChEBI" id="CHEBI:30616"/>
    </ligand>
</feature>
<dbReference type="EMBL" id="SORI01000021">
    <property type="protein sequence ID" value="TDY55902.1"/>
    <property type="molecule type" value="Genomic_DNA"/>
</dbReference>
<accession>A0A4R8M1H8</accession>
<feature type="binding site" evidence="2">
    <location>
        <position position="68"/>
    </location>
    <ligand>
        <name>ATP</name>
        <dbReference type="ChEBI" id="CHEBI:30616"/>
    </ligand>
</feature>
<evidence type="ECO:0000259" key="4">
    <source>
        <dbReference type="Pfam" id="PF01171"/>
    </source>
</evidence>
<dbReference type="InterPro" id="IPR035107">
    <property type="entry name" value="tRNA_thiolation_TtcA_Ctu1"/>
</dbReference>
<sequence length="272" mass="29923">MTRTAVPVLSLSLRKKIGLAAGRFRMISPGDRIMIGLSGGKDSLVLTLALAGLRRRSPVPFSLAACFVDITGGETDVSSLREFCVSLDIPFFVRPHPIVGIIEVRNERSPCSLCANIRRGILNTAAKEEGCNLLALGHNLDDVVETALMNLFNTGRFRAFQPRFWQSRSGMTVIRPLVFAEEKKILKEARRLGLPVLPYVCPFSLETERVRAKSILDGLSAGNPRIKYNILHALQCLDERDKWSEGGAEAAGSLPEDEPEGEMTWGKTTNCL</sequence>
<keyword evidence="2" id="KW-0547">Nucleotide-binding</keyword>
<dbReference type="InterPro" id="IPR014729">
    <property type="entry name" value="Rossmann-like_a/b/a_fold"/>
</dbReference>
<dbReference type="GO" id="GO:0016740">
    <property type="term" value="F:transferase activity"/>
    <property type="evidence" value="ECO:0007669"/>
    <property type="project" value="UniProtKB-KW"/>
</dbReference>
<dbReference type="AlphaFoldDB" id="A0A4R8M1H8"/>
<evidence type="ECO:0000256" key="1">
    <source>
        <dbReference type="ARBA" id="ARBA00022679"/>
    </source>
</evidence>
<dbReference type="Proteomes" id="UP000295066">
    <property type="component" value="Unassembled WGS sequence"/>
</dbReference>
<dbReference type="PANTHER" id="PTHR43686:SF1">
    <property type="entry name" value="AMINOTRAN_5 DOMAIN-CONTAINING PROTEIN"/>
    <property type="match status" value="1"/>
</dbReference>
<protein>
    <submittedName>
        <fullName evidence="5">tRNA(Ile)-lysidine synthase TilS/MesJ</fullName>
    </submittedName>
</protein>
<dbReference type="Pfam" id="PF01171">
    <property type="entry name" value="ATP_bind_3"/>
    <property type="match status" value="1"/>
</dbReference>
<proteinExistence type="predicted"/>
<evidence type="ECO:0000256" key="3">
    <source>
        <dbReference type="SAM" id="MobiDB-lite"/>
    </source>
</evidence>
<feature type="binding site" evidence="2">
    <location>
        <position position="42"/>
    </location>
    <ligand>
        <name>ATP</name>
        <dbReference type="ChEBI" id="CHEBI:30616"/>
    </ligand>
</feature>
<keyword evidence="2" id="KW-0067">ATP-binding</keyword>
<keyword evidence="1" id="KW-0808">Transferase</keyword>
<dbReference type="Gene3D" id="3.40.50.620">
    <property type="entry name" value="HUPs"/>
    <property type="match status" value="1"/>
</dbReference>
<feature type="region of interest" description="Disordered" evidence="3">
    <location>
        <begin position="247"/>
        <end position="272"/>
    </location>
</feature>
<comment type="caution">
    <text evidence="5">The sequence shown here is derived from an EMBL/GenBank/DDBJ whole genome shotgun (WGS) entry which is preliminary data.</text>
</comment>
<name>A0A4R8M1H8_9BACT</name>
<evidence type="ECO:0000313" key="5">
    <source>
        <dbReference type="EMBL" id="TDY55902.1"/>
    </source>
</evidence>
<gene>
    <name evidence="5" type="ORF">C8D99_12127</name>
</gene>
<dbReference type="PIRSF" id="PIRSF004976">
    <property type="entry name" value="ATPase_YdaO"/>
    <property type="match status" value="1"/>
</dbReference>
<dbReference type="InterPro" id="IPR011063">
    <property type="entry name" value="TilS/TtcA_N"/>
</dbReference>
<dbReference type="CDD" id="cd24138">
    <property type="entry name" value="TtcA-like"/>
    <property type="match status" value="1"/>
</dbReference>
<keyword evidence="6" id="KW-1185">Reference proteome</keyword>